<dbReference type="Proteomes" id="UP000094609">
    <property type="component" value="Chromosome"/>
</dbReference>
<dbReference type="KEGG" id="shal:SHALO_2154"/>
<evidence type="ECO:0000313" key="4">
    <source>
        <dbReference type="EMBL" id="AOO65916.1"/>
    </source>
</evidence>
<feature type="domain" description="Sulphate adenylyltransferase catalytic" evidence="2">
    <location>
        <begin position="146"/>
        <end position="350"/>
    </location>
</feature>
<keyword evidence="4" id="KW-0548">Nucleotidyltransferase</keyword>
<name>A0A1D7TLR2_9BACT</name>
<proteinExistence type="predicted"/>
<dbReference type="SUPFAM" id="SSF88697">
    <property type="entry name" value="PUA domain-like"/>
    <property type="match status" value="1"/>
</dbReference>
<dbReference type="Gene3D" id="3.40.50.620">
    <property type="entry name" value="HUPs"/>
    <property type="match status" value="1"/>
</dbReference>
<dbReference type="AlphaFoldDB" id="A0A1D7TLR2"/>
<dbReference type="Pfam" id="PF01747">
    <property type="entry name" value="ATP-sulfurylase"/>
    <property type="match status" value="1"/>
</dbReference>
<dbReference type="InterPro" id="IPR024951">
    <property type="entry name" value="Sulfurylase_cat_dom"/>
</dbReference>
<gene>
    <name evidence="4" type="ORF">SHALO_2154</name>
</gene>
<accession>A0A1D7TLR2</accession>
<dbReference type="STRING" id="1193502.SHALO_2154"/>
<reference evidence="5" key="1">
    <citation type="submission" date="2016-08" db="EMBL/GenBank/DDBJ databases">
        <title>Complete genome sequence of the organohalide-respiring Epsilonproteobacterium Sulfurospirillum halorespirans.</title>
        <authorList>
            <person name="Goris T."/>
            <person name="Zimmermann J."/>
            <person name="Schenz B."/>
            <person name="Lemos M."/>
            <person name="Hackermueller J."/>
            <person name="Diekert G."/>
        </authorList>
    </citation>
    <scope>NUCLEOTIDE SEQUENCE [LARGE SCALE GENOMIC DNA]</scope>
    <source>
        <strain>DSM 13726</strain>
        <strain evidence="5">PCE-M2</strain>
    </source>
</reference>
<dbReference type="SUPFAM" id="SSF52374">
    <property type="entry name" value="Nucleotidylyl transferase"/>
    <property type="match status" value="1"/>
</dbReference>
<evidence type="ECO:0000313" key="5">
    <source>
        <dbReference type="Proteomes" id="UP000094609"/>
    </source>
</evidence>
<dbReference type="InterPro" id="IPR015947">
    <property type="entry name" value="PUA-like_sf"/>
</dbReference>
<dbReference type="PATRIC" id="fig|1193502.14.peg.2183"/>
<feature type="domain" description="ATP-sulfurylase PUA-like" evidence="3">
    <location>
        <begin position="6"/>
        <end position="137"/>
    </location>
</feature>
<dbReference type="Pfam" id="PF14306">
    <property type="entry name" value="PUA_2"/>
    <property type="match status" value="1"/>
</dbReference>
<dbReference type="RefSeq" id="WP_069478535.1">
    <property type="nucleotide sequence ID" value="NZ_CP017111.1"/>
</dbReference>
<organism evidence="4 5">
    <name type="scientific">Sulfurospirillum halorespirans DSM 13726</name>
    <dbReference type="NCBI Taxonomy" id="1193502"/>
    <lineage>
        <taxon>Bacteria</taxon>
        <taxon>Pseudomonadati</taxon>
        <taxon>Campylobacterota</taxon>
        <taxon>Epsilonproteobacteria</taxon>
        <taxon>Campylobacterales</taxon>
        <taxon>Sulfurospirillaceae</taxon>
        <taxon>Sulfurospirillum</taxon>
    </lineage>
</organism>
<dbReference type="EMBL" id="CP017111">
    <property type="protein sequence ID" value="AOO65916.1"/>
    <property type="molecule type" value="Genomic_DNA"/>
</dbReference>
<dbReference type="Gene3D" id="3.10.400.10">
    <property type="entry name" value="Sulfate adenylyltransferase"/>
    <property type="match status" value="1"/>
</dbReference>
<keyword evidence="4" id="KW-0808">Transferase</keyword>
<evidence type="ECO:0000259" key="2">
    <source>
        <dbReference type="Pfam" id="PF01747"/>
    </source>
</evidence>
<dbReference type="PANTHER" id="PTHR43509:SF1">
    <property type="entry name" value="SULFATE ADENYLYLTRANSFERASE"/>
    <property type="match status" value="1"/>
</dbReference>
<dbReference type="GO" id="GO:0004781">
    <property type="term" value="F:sulfate adenylyltransferase (ATP) activity"/>
    <property type="evidence" value="ECO:0007669"/>
    <property type="project" value="InterPro"/>
</dbReference>
<dbReference type="InterPro" id="IPR025980">
    <property type="entry name" value="ATP-Sase_PUA-like_dom"/>
</dbReference>
<evidence type="ECO:0000259" key="3">
    <source>
        <dbReference type="Pfam" id="PF14306"/>
    </source>
</evidence>
<dbReference type="InterPro" id="IPR014729">
    <property type="entry name" value="Rossmann-like_a/b/a_fold"/>
</dbReference>
<dbReference type="PANTHER" id="PTHR43509">
    <property type="match status" value="1"/>
</dbReference>
<comment type="pathway">
    <text evidence="1">Sulfur metabolism; hydrogen sulfide biosynthesis; sulfite from sulfate: step 1/3.</text>
</comment>
<evidence type="ECO:0000256" key="1">
    <source>
        <dbReference type="ARBA" id="ARBA00005048"/>
    </source>
</evidence>
<protein>
    <submittedName>
        <fullName evidence="4">Putative sulfate adenylyltransferase</fullName>
    </submittedName>
</protein>
<keyword evidence="5" id="KW-1185">Reference proteome</keyword>
<sequence>MESTRKNNRQLFLDKEFLATLALAKEGILYPVDKLMNSAEAKEVEESGYYKGKPFPFPFIIAPAGEKNKEVLTTAYQGEPLDFVVDGKIKGTIIVDEVFEVDKKKRIEQIFGTYDISNPETQMFLKRLGDIAVCGEYELQFDDIKNVKNKIADAKAQLGAKNVSAMMINAKPFHRAHERVIRITLEKCDMLVIFLLKPYKQDLLSYELRLKALQYFVDNYLPKNRVVIVPFENTYLFTSYKNAVLDAICASNFGCNKLVLGQHHSGIGVYYDQNEMKSILDHYEDLEIDIEIITEFVYCNECKTLVSTNTCPHGGHHHIKYHAESLLEILKVGMLPPAIFMRKDISALILSDLFKHRFENIGKIYDAIFPNSGLLENHDERDFYLELMRLHQTTSLT</sequence>